<dbReference type="Gene3D" id="1.10.10.10">
    <property type="entry name" value="Winged helix-like DNA-binding domain superfamily/Winged helix DNA-binding domain"/>
    <property type="match status" value="1"/>
</dbReference>
<dbReference type="Gene3D" id="3.40.190.290">
    <property type="match status" value="1"/>
</dbReference>
<reference evidence="7" key="1">
    <citation type="journal article" date="2019" name="Int. J. Syst. Evol. Microbiol.">
        <title>The Global Catalogue of Microorganisms (GCM) 10K type strain sequencing project: providing services to taxonomists for standard genome sequencing and annotation.</title>
        <authorList>
            <consortium name="The Broad Institute Genomics Platform"/>
            <consortium name="The Broad Institute Genome Sequencing Center for Infectious Disease"/>
            <person name="Wu L."/>
            <person name="Ma J."/>
        </authorList>
    </citation>
    <scope>NUCLEOTIDE SEQUENCE [LARGE SCALE GENOMIC DNA]</scope>
    <source>
        <strain evidence="7">CGMCC 1.18518</strain>
    </source>
</reference>
<dbReference type="RefSeq" id="WP_385951451.1">
    <property type="nucleotide sequence ID" value="NZ_JBHSUB010000015.1"/>
</dbReference>
<sequence>MNRTQLSQLVVFVTVAQTGSFRAAALRLGIAPSAVSHAISALETRMGIRLLARTTRATKPTEEGYLLLSRVNGPLEEIARALSELPELTGVPAGPLRITMPALAAEELIMPRLAEFMAEYPQIELDIRTSDVFEDIVLSGCDAGIRLGENLQADMIAVPLDGARRSLIVATPEYFEKYPEPKHPRDLRDHNCIRRRFESGRLYRWELAREGHTLSIEVSGNLILPQQQLIRRAALKGLGLAFLFEGSVETDIREGRLRTVMEAWCPDFSGFYLYYPSRQQMRPVLRVFIDFFCHQRRSRQG</sequence>
<gene>
    <name evidence="6" type="ORF">ACFP9W_12350</name>
</gene>
<dbReference type="CDD" id="cd08474">
    <property type="entry name" value="PBP2_CrgA_like_5"/>
    <property type="match status" value="1"/>
</dbReference>
<evidence type="ECO:0000256" key="4">
    <source>
        <dbReference type="ARBA" id="ARBA00023163"/>
    </source>
</evidence>
<comment type="caution">
    <text evidence="6">The sequence shown here is derived from an EMBL/GenBank/DDBJ whole genome shotgun (WGS) entry which is preliminary data.</text>
</comment>
<dbReference type="PROSITE" id="PS50931">
    <property type="entry name" value="HTH_LYSR"/>
    <property type="match status" value="1"/>
</dbReference>
<dbReference type="EMBL" id="JBHSUB010000015">
    <property type="protein sequence ID" value="MFC6378844.1"/>
    <property type="molecule type" value="Genomic_DNA"/>
</dbReference>
<dbReference type="PANTHER" id="PTHR30537:SF1">
    <property type="entry name" value="HTH-TYPE TRANSCRIPTIONAL REGULATOR PGRR"/>
    <property type="match status" value="1"/>
</dbReference>
<keyword evidence="3" id="KW-0238">DNA-binding</keyword>
<dbReference type="InterPro" id="IPR036390">
    <property type="entry name" value="WH_DNA-bd_sf"/>
</dbReference>
<dbReference type="Pfam" id="PF00126">
    <property type="entry name" value="HTH_1"/>
    <property type="match status" value="1"/>
</dbReference>
<evidence type="ECO:0000256" key="1">
    <source>
        <dbReference type="ARBA" id="ARBA00009437"/>
    </source>
</evidence>
<evidence type="ECO:0000313" key="6">
    <source>
        <dbReference type="EMBL" id="MFC6378844.1"/>
    </source>
</evidence>
<comment type="similarity">
    <text evidence="1">Belongs to the LysR transcriptional regulatory family.</text>
</comment>
<evidence type="ECO:0000259" key="5">
    <source>
        <dbReference type="PROSITE" id="PS50931"/>
    </source>
</evidence>
<dbReference type="Proteomes" id="UP001596230">
    <property type="component" value="Unassembled WGS sequence"/>
</dbReference>
<organism evidence="6 7">
    <name type="scientific">Tatumella terrea</name>
    <dbReference type="NCBI Taxonomy" id="419007"/>
    <lineage>
        <taxon>Bacteria</taxon>
        <taxon>Pseudomonadati</taxon>
        <taxon>Pseudomonadota</taxon>
        <taxon>Gammaproteobacteria</taxon>
        <taxon>Enterobacterales</taxon>
        <taxon>Erwiniaceae</taxon>
        <taxon>Tatumella</taxon>
    </lineage>
</organism>
<dbReference type="InterPro" id="IPR000847">
    <property type="entry name" value="LysR_HTH_N"/>
</dbReference>
<keyword evidence="4" id="KW-0804">Transcription</keyword>
<evidence type="ECO:0000256" key="2">
    <source>
        <dbReference type="ARBA" id="ARBA00023015"/>
    </source>
</evidence>
<evidence type="ECO:0000256" key="3">
    <source>
        <dbReference type="ARBA" id="ARBA00023125"/>
    </source>
</evidence>
<name>A0ABW1VZA3_9GAMM</name>
<keyword evidence="7" id="KW-1185">Reference proteome</keyword>
<dbReference type="PANTHER" id="PTHR30537">
    <property type="entry name" value="HTH-TYPE TRANSCRIPTIONAL REGULATOR"/>
    <property type="match status" value="1"/>
</dbReference>
<protein>
    <submittedName>
        <fullName evidence="6">LysR family transcriptional regulator</fullName>
    </submittedName>
</protein>
<dbReference type="InterPro" id="IPR058163">
    <property type="entry name" value="LysR-type_TF_proteobact-type"/>
</dbReference>
<dbReference type="InterPro" id="IPR036388">
    <property type="entry name" value="WH-like_DNA-bd_sf"/>
</dbReference>
<accession>A0ABW1VZA3</accession>
<dbReference type="SUPFAM" id="SSF46785">
    <property type="entry name" value="Winged helix' DNA-binding domain"/>
    <property type="match status" value="1"/>
</dbReference>
<keyword evidence="2" id="KW-0805">Transcription regulation</keyword>
<evidence type="ECO:0000313" key="7">
    <source>
        <dbReference type="Proteomes" id="UP001596230"/>
    </source>
</evidence>
<feature type="domain" description="HTH lysR-type" evidence="5">
    <location>
        <begin position="1"/>
        <end position="61"/>
    </location>
</feature>
<proteinExistence type="inferred from homology"/>
<dbReference type="Pfam" id="PF03466">
    <property type="entry name" value="LysR_substrate"/>
    <property type="match status" value="1"/>
</dbReference>
<dbReference type="SUPFAM" id="SSF53850">
    <property type="entry name" value="Periplasmic binding protein-like II"/>
    <property type="match status" value="1"/>
</dbReference>
<dbReference type="InterPro" id="IPR005119">
    <property type="entry name" value="LysR_subst-bd"/>
</dbReference>